<dbReference type="InterPro" id="IPR012677">
    <property type="entry name" value="Nucleotide-bd_a/b_plait_sf"/>
</dbReference>
<dbReference type="InterPro" id="IPR000504">
    <property type="entry name" value="RRM_dom"/>
</dbReference>
<reference evidence="5" key="1">
    <citation type="submission" date="2021-01" db="EMBL/GenBank/DDBJ databases">
        <authorList>
            <person name="Corre E."/>
            <person name="Pelletier E."/>
            <person name="Niang G."/>
            <person name="Scheremetjew M."/>
            <person name="Finn R."/>
            <person name="Kale V."/>
            <person name="Holt S."/>
            <person name="Cochrane G."/>
            <person name="Meng A."/>
            <person name="Brown T."/>
            <person name="Cohen L."/>
        </authorList>
    </citation>
    <scope>NUCLEOTIDE SEQUENCE</scope>
    <source>
        <strain evidence="5">ATCC 50979</strain>
    </source>
</reference>
<feature type="domain" description="RRM" evidence="4">
    <location>
        <begin position="132"/>
        <end position="203"/>
    </location>
</feature>
<feature type="region of interest" description="Disordered" evidence="3">
    <location>
        <begin position="206"/>
        <end position="225"/>
    </location>
</feature>
<dbReference type="SMART" id="SM00360">
    <property type="entry name" value="RRM"/>
    <property type="match status" value="1"/>
</dbReference>
<dbReference type="InterPro" id="IPR051186">
    <property type="entry name" value="RRM_HNRPC/RALY_subfam"/>
</dbReference>
<gene>
    <name evidence="5" type="ORF">SSP0437_LOCUS1286</name>
</gene>
<evidence type="ECO:0000256" key="1">
    <source>
        <dbReference type="ARBA" id="ARBA00022884"/>
    </source>
</evidence>
<dbReference type="SUPFAM" id="SSF54928">
    <property type="entry name" value="RNA-binding domain, RBD"/>
    <property type="match status" value="1"/>
</dbReference>
<evidence type="ECO:0000256" key="2">
    <source>
        <dbReference type="PROSITE-ProRule" id="PRU00176"/>
    </source>
</evidence>
<sequence>MSDPANSDNTLTEQQTPLPQPTSSEPAPSSVPSAAPQQQEPPKHEAQHIAPPPQQQAPPPQPHQPQQQQQQQQQQHQHQQPAPRWEEQPRGGSVGGGGGLGKRKQLPVDAPRPPHPSRRKTAPPPGAVPISNRLFLGNLATNYATTQNLRDLFCKYGNVTDVVIKRSYGFVSFSTAEEAARAKAGEDGSNFGGSCMDIAVCDDRPTGTTRSAGRRAAVPRGRPGQLAAPAFASRDAGWAGGAVPPPPPGRAGWPNAPGYPPQQAPPPRGTWAGAPPMAPAAVPPPAPAAPPLVLDVPVFYTDPEAKAAAVTVANVVRQQTALRPTTYELTEETMPPELDRHWELGAPFVLALTKADVAKGLLTFYSFDPHAVESQGHFADMKMVDVINAILTPPPGHPHSPYARW</sequence>
<evidence type="ECO:0000313" key="5">
    <source>
        <dbReference type="EMBL" id="CAD9287670.1"/>
    </source>
</evidence>
<feature type="region of interest" description="Disordered" evidence="3">
    <location>
        <begin position="1"/>
        <end position="129"/>
    </location>
</feature>
<feature type="compositionally biased region" description="Polar residues" evidence="3">
    <location>
        <begin position="1"/>
        <end position="17"/>
    </location>
</feature>
<feature type="compositionally biased region" description="Low complexity" evidence="3">
    <location>
        <begin position="210"/>
        <end position="224"/>
    </location>
</feature>
<dbReference type="PANTHER" id="PTHR13968:SF26">
    <property type="entry name" value="RRM DOMAIN-CONTAINING PROTEIN"/>
    <property type="match status" value="1"/>
</dbReference>
<accession>A0A7S1V4S3</accession>
<name>A0A7S1V4S3_9EUKA</name>
<dbReference type="AlphaFoldDB" id="A0A7S1V4S3"/>
<dbReference type="GO" id="GO:0003723">
    <property type="term" value="F:RNA binding"/>
    <property type="evidence" value="ECO:0007669"/>
    <property type="project" value="UniProtKB-UniRule"/>
</dbReference>
<feature type="region of interest" description="Disordered" evidence="3">
    <location>
        <begin position="235"/>
        <end position="278"/>
    </location>
</feature>
<feature type="compositionally biased region" description="Low complexity" evidence="3">
    <location>
        <begin position="64"/>
        <end position="83"/>
    </location>
</feature>
<protein>
    <recommendedName>
        <fullName evidence="4">RRM domain-containing protein</fullName>
    </recommendedName>
</protein>
<dbReference type="PANTHER" id="PTHR13968">
    <property type="entry name" value="HETEROGENEOUS NUCLEAR RIBONUCLEOPROTEIN"/>
    <property type="match status" value="1"/>
</dbReference>
<feature type="compositionally biased region" description="Pro residues" evidence="3">
    <location>
        <begin position="50"/>
        <end position="63"/>
    </location>
</feature>
<dbReference type="Pfam" id="PF00076">
    <property type="entry name" value="RRM_1"/>
    <property type="match status" value="1"/>
</dbReference>
<dbReference type="PROSITE" id="PS50102">
    <property type="entry name" value="RRM"/>
    <property type="match status" value="1"/>
</dbReference>
<evidence type="ECO:0000256" key="3">
    <source>
        <dbReference type="SAM" id="MobiDB-lite"/>
    </source>
</evidence>
<dbReference type="InterPro" id="IPR035979">
    <property type="entry name" value="RBD_domain_sf"/>
</dbReference>
<proteinExistence type="predicted"/>
<feature type="compositionally biased region" description="Pro residues" evidence="3">
    <location>
        <begin position="257"/>
        <end position="268"/>
    </location>
</feature>
<evidence type="ECO:0000259" key="4">
    <source>
        <dbReference type="PROSITE" id="PS50102"/>
    </source>
</evidence>
<feature type="compositionally biased region" description="Low complexity" evidence="3">
    <location>
        <begin position="23"/>
        <end position="40"/>
    </location>
</feature>
<dbReference type="Gene3D" id="3.30.70.330">
    <property type="match status" value="1"/>
</dbReference>
<dbReference type="EMBL" id="HBGL01001678">
    <property type="protein sequence ID" value="CAD9287670.1"/>
    <property type="molecule type" value="Transcribed_RNA"/>
</dbReference>
<organism evidence="5">
    <name type="scientific">Sexangularia sp. CB-2014</name>
    <dbReference type="NCBI Taxonomy" id="1486929"/>
    <lineage>
        <taxon>Eukaryota</taxon>
        <taxon>Amoebozoa</taxon>
        <taxon>Tubulinea</taxon>
        <taxon>Elardia</taxon>
        <taxon>Arcellinida</taxon>
        <taxon>Arcellinida incertae sedis</taxon>
        <taxon>Sexangularia</taxon>
    </lineage>
</organism>
<keyword evidence="1 2" id="KW-0694">RNA-binding</keyword>